<feature type="transmembrane region" description="Helical" evidence="1">
    <location>
        <begin position="115"/>
        <end position="133"/>
    </location>
</feature>
<feature type="transmembrane region" description="Helical" evidence="1">
    <location>
        <begin position="223"/>
        <end position="240"/>
    </location>
</feature>
<sequence length="265" mass="30007">MFLSNELSTLSRAFVVSNISQRTVDCRGCWLTRKKVGTVSGAPCFLRKVKSFFSDRPVEGPFPGRFGKWYLTERDVTEIGCYRGSLVVSSLCLLTCLVLGNLLPDSSHRFLDLSIWLSTLSLGVALQYIHIYAKVLKKALQILWFVGVLGMLFVQLSSQSNELVLETVKHPNSLLFSGWTLIAFNGLLFKEAFCYRQYEAILLTFMVPILSFGHFLSLLSGETANIILFFISLSYIYFAVRKFDSPLVNDLGDKSIFEYLEKQNK</sequence>
<dbReference type="PANTHER" id="PTHR36716:SF2">
    <property type="entry name" value="F3H9.20 PROTEIN"/>
    <property type="match status" value="1"/>
</dbReference>
<gene>
    <name evidence="2" type="ORF">GpartN1_g6828.t1</name>
</gene>
<evidence type="ECO:0000256" key="1">
    <source>
        <dbReference type="SAM" id="Phobius"/>
    </source>
</evidence>
<accession>A0A9C7UTV9</accession>
<evidence type="ECO:0000313" key="2">
    <source>
        <dbReference type="EMBL" id="GJQ15037.1"/>
    </source>
</evidence>
<comment type="caution">
    <text evidence="2">The sequence shown here is derived from an EMBL/GenBank/DDBJ whole genome shotgun (WGS) entry which is preliminary data.</text>
</comment>
<dbReference type="EMBL" id="BQMJ01000063">
    <property type="protein sequence ID" value="GJQ15037.1"/>
    <property type="molecule type" value="Genomic_DNA"/>
</dbReference>
<keyword evidence="1" id="KW-0472">Membrane</keyword>
<dbReference type="PANTHER" id="PTHR36716">
    <property type="entry name" value="F3H9.20 PROTEIN"/>
    <property type="match status" value="1"/>
</dbReference>
<reference evidence="2" key="1">
    <citation type="journal article" date="2022" name="Proc. Natl. Acad. Sci. U.S.A.">
        <title>Life cycle and functional genomics of the unicellular red alga Galdieria for elucidating algal and plant evolution and industrial use.</title>
        <authorList>
            <person name="Hirooka S."/>
            <person name="Itabashi T."/>
            <person name="Ichinose T.M."/>
            <person name="Onuma R."/>
            <person name="Fujiwara T."/>
            <person name="Yamashita S."/>
            <person name="Jong L.W."/>
            <person name="Tomita R."/>
            <person name="Iwane A.H."/>
            <person name="Miyagishima S.Y."/>
        </authorList>
    </citation>
    <scope>NUCLEOTIDE SEQUENCE</scope>
    <source>
        <strain evidence="2">NBRC 102759</strain>
    </source>
</reference>
<dbReference type="AlphaFoldDB" id="A0A9C7UTV9"/>
<name>A0A9C7UTV9_9RHOD</name>
<keyword evidence="1" id="KW-0812">Transmembrane</keyword>
<dbReference type="GO" id="GO:0009507">
    <property type="term" value="C:chloroplast"/>
    <property type="evidence" value="ECO:0007669"/>
    <property type="project" value="TreeGrafter"/>
</dbReference>
<dbReference type="Pfam" id="PF10063">
    <property type="entry name" value="DUF2301"/>
    <property type="match status" value="1"/>
</dbReference>
<feature type="transmembrane region" description="Helical" evidence="1">
    <location>
        <begin position="140"/>
        <end position="158"/>
    </location>
</feature>
<dbReference type="InterPro" id="IPR019275">
    <property type="entry name" value="DUF2301"/>
</dbReference>
<keyword evidence="3" id="KW-1185">Reference proteome</keyword>
<proteinExistence type="predicted"/>
<feature type="transmembrane region" description="Helical" evidence="1">
    <location>
        <begin position="200"/>
        <end position="217"/>
    </location>
</feature>
<dbReference type="Proteomes" id="UP001061958">
    <property type="component" value="Unassembled WGS sequence"/>
</dbReference>
<feature type="transmembrane region" description="Helical" evidence="1">
    <location>
        <begin position="170"/>
        <end position="188"/>
    </location>
</feature>
<feature type="transmembrane region" description="Helical" evidence="1">
    <location>
        <begin position="84"/>
        <end position="103"/>
    </location>
</feature>
<dbReference type="OrthoDB" id="2020161at2759"/>
<protein>
    <submittedName>
        <fullName evidence="2">Uncharacterized protein</fullName>
    </submittedName>
</protein>
<reference evidence="2" key="2">
    <citation type="submission" date="2022-01" db="EMBL/GenBank/DDBJ databases">
        <authorList>
            <person name="Hirooka S."/>
            <person name="Miyagishima S.Y."/>
        </authorList>
    </citation>
    <scope>NUCLEOTIDE SEQUENCE</scope>
    <source>
        <strain evidence="2">NBRC 102759</strain>
    </source>
</reference>
<evidence type="ECO:0000313" key="3">
    <source>
        <dbReference type="Proteomes" id="UP001061958"/>
    </source>
</evidence>
<keyword evidence="1" id="KW-1133">Transmembrane helix</keyword>
<organism evidence="2 3">
    <name type="scientific">Galdieria partita</name>
    <dbReference type="NCBI Taxonomy" id="83374"/>
    <lineage>
        <taxon>Eukaryota</taxon>
        <taxon>Rhodophyta</taxon>
        <taxon>Bangiophyceae</taxon>
        <taxon>Galdieriales</taxon>
        <taxon>Galdieriaceae</taxon>
        <taxon>Galdieria</taxon>
    </lineage>
</organism>